<gene>
    <name evidence="4" type="ORF">ADIMK_3973</name>
</gene>
<proteinExistence type="predicted"/>
<organism evidence="4 5">
    <name type="scientific">Marinobacterium lacunae</name>
    <dbReference type="NCBI Taxonomy" id="1232683"/>
    <lineage>
        <taxon>Bacteria</taxon>
        <taxon>Pseudomonadati</taxon>
        <taxon>Pseudomonadota</taxon>
        <taxon>Gammaproteobacteria</taxon>
        <taxon>Oceanospirillales</taxon>
        <taxon>Oceanospirillaceae</taxon>
        <taxon>Marinobacterium</taxon>
    </lineage>
</organism>
<feature type="DNA-binding region" description="H-T-H motif" evidence="2">
    <location>
        <begin position="42"/>
        <end position="61"/>
    </location>
</feature>
<dbReference type="PROSITE" id="PS50977">
    <property type="entry name" value="HTH_TETR_2"/>
    <property type="match status" value="1"/>
</dbReference>
<dbReference type="RefSeq" id="WP_036191905.1">
    <property type="nucleotide sequence ID" value="NZ_JMQN01000059.1"/>
</dbReference>
<evidence type="ECO:0000313" key="4">
    <source>
        <dbReference type="EMBL" id="KEA61826.1"/>
    </source>
</evidence>
<dbReference type="Pfam" id="PF08362">
    <property type="entry name" value="TetR_C_3"/>
    <property type="match status" value="1"/>
</dbReference>
<dbReference type="InterPro" id="IPR050109">
    <property type="entry name" value="HTH-type_TetR-like_transc_reg"/>
</dbReference>
<sequence length="216" mass="24228">MLFKIDAETSTRPAGRIRQKNESIILRAAEIEFASSGYKGASMNDIAQRAGLPKANIHYYFKNKLGLYMAVISDIIALWDSTLNAITPEDDPGEVLSRYIARKVCFSVENPLASRIFAAELVNGAPNMKEYFREDYAQWFRGRTDVFGAWVSQGKIDPEVTPEHLIFLLWSSTQHYADFAVQIKAALGKDELDEQDYLNATATLTHIILKGCGISR</sequence>
<dbReference type="GO" id="GO:0003677">
    <property type="term" value="F:DNA binding"/>
    <property type="evidence" value="ECO:0007669"/>
    <property type="project" value="UniProtKB-UniRule"/>
</dbReference>
<comment type="caution">
    <text evidence="4">The sequence shown here is derived from an EMBL/GenBank/DDBJ whole genome shotgun (WGS) entry which is preliminary data.</text>
</comment>
<dbReference type="SUPFAM" id="SSF46689">
    <property type="entry name" value="Homeodomain-like"/>
    <property type="match status" value="1"/>
</dbReference>
<name>A0A081FTH1_9GAMM</name>
<dbReference type="Pfam" id="PF00440">
    <property type="entry name" value="TetR_N"/>
    <property type="match status" value="1"/>
</dbReference>
<evidence type="ECO:0000256" key="1">
    <source>
        <dbReference type="ARBA" id="ARBA00023125"/>
    </source>
</evidence>
<dbReference type="InterPro" id="IPR013573">
    <property type="entry name" value="Tscrpt_reg_YcdC_C"/>
</dbReference>
<dbReference type="Proteomes" id="UP000028252">
    <property type="component" value="Unassembled WGS sequence"/>
</dbReference>
<dbReference type="OrthoDB" id="6860332at2"/>
<keyword evidence="5" id="KW-1185">Reference proteome</keyword>
<dbReference type="PANTHER" id="PTHR30328:SF54">
    <property type="entry name" value="HTH-TYPE TRANSCRIPTIONAL REPRESSOR SCO4008"/>
    <property type="match status" value="1"/>
</dbReference>
<dbReference type="PRINTS" id="PR00455">
    <property type="entry name" value="HTHTETR"/>
</dbReference>
<feature type="domain" description="HTH tetR-type" evidence="3">
    <location>
        <begin position="19"/>
        <end position="79"/>
    </location>
</feature>
<dbReference type="InterPro" id="IPR001647">
    <property type="entry name" value="HTH_TetR"/>
</dbReference>
<dbReference type="AlphaFoldDB" id="A0A081FTH1"/>
<dbReference type="Gene3D" id="1.10.357.10">
    <property type="entry name" value="Tetracycline Repressor, domain 2"/>
    <property type="match status" value="1"/>
</dbReference>
<dbReference type="STRING" id="1232683.ADIMK_3973"/>
<protein>
    <submittedName>
        <fullName evidence="4">Transcriptional regulator RutR of pyrimidine catabolism (TetR family)</fullName>
    </submittedName>
</protein>
<dbReference type="InterPro" id="IPR009057">
    <property type="entry name" value="Homeodomain-like_sf"/>
</dbReference>
<dbReference type="PANTHER" id="PTHR30328">
    <property type="entry name" value="TRANSCRIPTIONAL REPRESSOR"/>
    <property type="match status" value="1"/>
</dbReference>
<evidence type="ECO:0000256" key="2">
    <source>
        <dbReference type="PROSITE-ProRule" id="PRU00335"/>
    </source>
</evidence>
<reference evidence="4 5" key="1">
    <citation type="submission" date="2014-04" db="EMBL/GenBank/DDBJ databases">
        <title>Marinobacterium kochiensis sp. nov., isolated from sediment sample collected from Kochi backwaters in Kerala, India.</title>
        <authorList>
            <person name="Singh A."/>
            <person name="Pinnaka A.K."/>
        </authorList>
    </citation>
    <scope>NUCLEOTIDE SEQUENCE [LARGE SCALE GENOMIC DNA]</scope>
    <source>
        <strain evidence="4 5">AK27</strain>
    </source>
</reference>
<dbReference type="EMBL" id="JMQN01000059">
    <property type="protein sequence ID" value="KEA61826.1"/>
    <property type="molecule type" value="Genomic_DNA"/>
</dbReference>
<dbReference type="eggNOG" id="COG1309">
    <property type="taxonomic scope" value="Bacteria"/>
</dbReference>
<dbReference type="InterPro" id="IPR036271">
    <property type="entry name" value="Tet_transcr_reg_TetR-rel_C_sf"/>
</dbReference>
<evidence type="ECO:0000313" key="5">
    <source>
        <dbReference type="Proteomes" id="UP000028252"/>
    </source>
</evidence>
<evidence type="ECO:0000259" key="3">
    <source>
        <dbReference type="PROSITE" id="PS50977"/>
    </source>
</evidence>
<dbReference type="GO" id="GO:0045892">
    <property type="term" value="P:negative regulation of DNA-templated transcription"/>
    <property type="evidence" value="ECO:0007669"/>
    <property type="project" value="InterPro"/>
</dbReference>
<accession>A0A081FTH1</accession>
<dbReference type="Gene3D" id="1.10.10.60">
    <property type="entry name" value="Homeodomain-like"/>
    <property type="match status" value="1"/>
</dbReference>
<keyword evidence="1 2" id="KW-0238">DNA-binding</keyword>
<dbReference type="PATRIC" id="fig|1232683.4.peg.3909"/>
<dbReference type="SUPFAM" id="SSF48498">
    <property type="entry name" value="Tetracyclin repressor-like, C-terminal domain"/>
    <property type="match status" value="1"/>
</dbReference>